<dbReference type="InterPro" id="IPR002397">
    <property type="entry name" value="Cyt_P450_B"/>
</dbReference>
<dbReference type="PANTHER" id="PTHR46696:SF3">
    <property type="entry name" value="PULCHERRIMINIC ACID SYNTHASE"/>
    <property type="match status" value="1"/>
</dbReference>
<dbReference type="PANTHER" id="PTHR46696">
    <property type="entry name" value="P450, PUTATIVE (EUROFUNG)-RELATED"/>
    <property type="match status" value="1"/>
</dbReference>
<dbReference type="GO" id="GO:0005506">
    <property type="term" value="F:iron ion binding"/>
    <property type="evidence" value="ECO:0007669"/>
    <property type="project" value="InterPro"/>
</dbReference>
<dbReference type="AlphaFoldDB" id="A0A848G9W2"/>
<evidence type="ECO:0000256" key="1">
    <source>
        <dbReference type="ARBA" id="ARBA00010617"/>
    </source>
</evidence>
<dbReference type="InterPro" id="IPR036396">
    <property type="entry name" value="Cyt_P450_sf"/>
</dbReference>
<dbReference type="Gene3D" id="1.10.630.10">
    <property type="entry name" value="Cytochrome P450"/>
    <property type="match status" value="1"/>
</dbReference>
<evidence type="ECO:0000313" key="5">
    <source>
        <dbReference type="Proteomes" id="UP000580043"/>
    </source>
</evidence>
<dbReference type="Proteomes" id="UP000580043">
    <property type="component" value="Unassembled WGS sequence"/>
</dbReference>
<organism evidence="4 5">
    <name type="scientific">Zoogloea dura</name>
    <dbReference type="NCBI Taxonomy" id="2728840"/>
    <lineage>
        <taxon>Bacteria</taxon>
        <taxon>Pseudomonadati</taxon>
        <taxon>Pseudomonadota</taxon>
        <taxon>Betaproteobacteria</taxon>
        <taxon>Rhodocyclales</taxon>
        <taxon>Zoogloeaceae</taxon>
        <taxon>Zoogloea</taxon>
    </lineage>
</organism>
<protein>
    <submittedName>
        <fullName evidence="4">Cytochrome P450</fullName>
    </submittedName>
</protein>
<comment type="similarity">
    <text evidence="1 2">Belongs to the cytochrome P450 family.</text>
</comment>
<dbReference type="GO" id="GO:0020037">
    <property type="term" value="F:heme binding"/>
    <property type="evidence" value="ECO:0007669"/>
    <property type="project" value="InterPro"/>
</dbReference>
<dbReference type="RefSeq" id="WP_169147160.1">
    <property type="nucleotide sequence ID" value="NZ_JABBGA010000016.1"/>
</dbReference>
<dbReference type="SUPFAM" id="SSF48264">
    <property type="entry name" value="Cytochrome P450"/>
    <property type="match status" value="1"/>
</dbReference>
<dbReference type="PROSITE" id="PS00086">
    <property type="entry name" value="CYTOCHROME_P450"/>
    <property type="match status" value="1"/>
</dbReference>
<evidence type="ECO:0000313" key="4">
    <source>
        <dbReference type="EMBL" id="NML27626.1"/>
    </source>
</evidence>
<dbReference type="GO" id="GO:0016705">
    <property type="term" value="F:oxidoreductase activity, acting on paired donors, with incorporation or reduction of molecular oxygen"/>
    <property type="evidence" value="ECO:0007669"/>
    <property type="project" value="InterPro"/>
</dbReference>
<dbReference type="CDD" id="cd20629">
    <property type="entry name" value="P450_pinF1-like"/>
    <property type="match status" value="1"/>
</dbReference>
<keyword evidence="2" id="KW-0503">Monooxygenase</keyword>
<reference evidence="4 5" key="1">
    <citation type="submission" date="2020-04" db="EMBL/GenBank/DDBJ databases">
        <title>Zoogloea sp. G-4-1-14 isolated from soil.</title>
        <authorList>
            <person name="Dahal R.H."/>
        </authorList>
    </citation>
    <scope>NUCLEOTIDE SEQUENCE [LARGE SCALE GENOMIC DNA]</scope>
    <source>
        <strain evidence="4 5">G-4-1-14</strain>
    </source>
</reference>
<name>A0A848G9W2_9RHOO</name>
<keyword evidence="2" id="KW-0560">Oxidoreductase</keyword>
<keyword evidence="2" id="KW-0408">Iron</keyword>
<evidence type="ECO:0000256" key="3">
    <source>
        <dbReference type="SAM" id="MobiDB-lite"/>
    </source>
</evidence>
<dbReference type="EMBL" id="JABBGA010000016">
    <property type="protein sequence ID" value="NML27626.1"/>
    <property type="molecule type" value="Genomic_DNA"/>
</dbReference>
<proteinExistence type="inferred from homology"/>
<dbReference type="InterPro" id="IPR017972">
    <property type="entry name" value="Cyt_P450_CS"/>
</dbReference>
<dbReference type="PRINTS" id="PR00385">
    <property type="entry name" value="P450"/>
</dbReference>
<dbReference type="GO" id="GO:0004497">
    <property type="term" value="F:monooxygenase activity"/>
    <property type="evidence" value="ECO:0007669"/>
    <property type="project" value="UniProtKB-KW"/>
</dbReference>
<gene>
    <name evidence="4" type="ORF">HHL15_17860</name>
</gene>
<dbReference type="PRINTS" id="PR00359">
    <property type="entry name" value="BP450"/>
</dbReference>
<dbReference type="Pfam" id="PF00067">
    <property type="entry name" value="p450"/>
    <property type="match status" value="1"/>
</dbReference>
<keyword evidence="5" id="KW-1185">Reference proteome</keyword>
<keyword evidence="2" id="KW-0479">Metal-binding</keyword>
<accession>A0A848G9W2</accession>
<evidence type="ECO:0000256" key="2">
    <source>
        <dbReference type="RuleBase" id="RU000461"/>
    </source>
</evidence>
<feature type="region of interest" description="Disordered" evidence="3">
    <location>
        <begin position="407"/>
        <end position="426"/>
    </location>
</feature>
<dbReference type="InterPro" id="IPR001128">
    <property type="entry name" value="Cyt_P450"/>
</dbReference>
<comment type="caution">
    <text evidence="4">The sequence shown here is derived from an EMBL/GenBank/DDBJ whole genome shotgun (WGS) entry which is preliminary data.</text>
</comment>
<keyword evidence="2" id="KW-0349">Heme</keyword>
<sequence>MATQYRSEKLEKAFAALSKNYRGLDVDLYAVSREKRQTTPVMEGDFMASLSVPTHAGQRHGHPTYAVFKYNDIKAVLQDAATFTSGFIAKGLGTFFGGDGLIIIAMDGDQHRKARGLLQPVFTPQSVNPWRVEIERSIREEFIAPLVPNKRADLMDFALYFPIRVIYALIGFPQENIGDFYEYAAMGLTILAGPKNDPAEEEAARQNAVSASQGLYDAVIKLVAQRRAEGANGDDLISRLIRAEFEARRLDDMEIATFVRSLVAAGGETTTRTFSSVMTLLLQRPALLARVRDDRSLVSKLIDEAIRFEPTSTVKVRQAARDVEIGGVKIPQGALVQCVIASANRDEDVFENADEFDIDRKLKPSFTFGYGPHMCIGQFVAKLELSAAVNAVLDLFPNLRLDPDQPAPEIQGGQLRGASSIPVIWD</sequence>